<organism evidence="1">
    <name type="scientific">marine sediment metagenome</name>
    <dbReference type="NCBI Taxonomy" id="412755"/>
    <lineage>
        <taxon>unclassified sequences</taxon>
        <taxon>metagenomes</taxon>
        <taxon>ecological metagenomes</taxon>
    </lineage>
</organism>
<dbReference type="Gene3D" id="3.40.50.150">
    <property type="entry name" value="Vaccinia Virus protein VP39"/>
    <property type="match status" value="1"/>
</dbReference>
<sequence>YFPAVVSDSVFQTVVDQREFLVENARILKPGGGFVLTVTYRWNYPRKPQDFPANRPELILHFLDELGVEVTYKYLDIKTGKHEFYEDGDLLLFEGHKRK</sequence>
<comment type="caution">
    <text evidence="1">The sequence shown here is derived from an EMBL/GenBank/DDBJ whole genome shotgun (WGS) entry which is preliminary data.</text>
</comment>
<accession>A0A0F9G702</accession>
<dbReference type="SUPFAM" id="SSF53335">
    <property type="entry name" value="S-adenosyl-L-methionine-dependent methyltransferases"/>
    <property type="match status" value="1"/>
</dbReference>
<dbReference type="InterPro" id="IPR029063">
    <property type="entry name" value="SAM-dependent_MTases_sf"/>
</dbReference>
<gene>
    <name evidence="1" type="ORF">LCGC14_2219380</name>
</gene>
<dbReference type="EMBL" id="LAZR01029619">
    <property type="protein sequence ID" value="KKL59037.1"/>
    <property type="molecule type" value="Genomic_DNA"/>
</dbReference>
<reference evidence="1" key="1">
    <citation type="journal article" date="2015" name="Nature">
        <title>Complex archaea that bridge the gap between prokaryotes and eukaryotes.</title>
        <authorList>
            <person name="Spang A."/>
            <person name="Saw J.H."/>
            <person name="Jorgensen S.L."/>
            <person name="Zaremba-Niedzwiedzka K."/>
            <person name="Martijn J."/>
            <person name="Lind A.E."/>
            <person name="van Eijk R."/>
            <person name="Schleper C."/>
            <person name="Guy L."/>
            <person name="Ettema T.J."/>
        </authorList>
    </citation>
    <scope>NUCLEOTIDE SEQUENCE</scope>
</reference>
<dbReference type="AlphaFoldDB" id="A0A0F9G702"/>
<protein>
    <submittedName>
        <fullName evidence="1">Uncharacterized protein</fullName>
    </submittedName>
</protein>
<feature type="non-terminal residue" evidence="1">
    <location>
        <position position="1"/>
    </location>
</feature>
<name>A0A0F9G702_9ZZZZ</name>
<proteinExistence type="predicted"/>
<evidence type="ECO:0000313" key="1">
    <source>
        <dbReference type="EMBL" id="KKL59037.1"/>
    </source>
</evidence>